<dbReference type="PANTHER" id="PTHR28118:SF1">
    <property type="entry name" value="POLYNUCLEOTIDE 5'-TRIPHOSPHATASE CTL1-RELATED"/>
    <property type="match status" value="1"/>
</dbReference>
<evidence type="ECO:0000256" key="7">
    <source>
        <dbReference type="ARBA" id="ARBA00047740"/>
    </source>
</evidence>
<dbReference type="AlphaFoldDB" id="A0A4P9ZC28"/>
<comment type="catalytic activity">
    <reaction evidence="7">
        <text>a 5'-end triphospho-ribonucleoside in mRNA + H2O = a 5'-end diphospho-ribonucleoside in mRNA + phosphate + H(+)</text>
        <dbReference type="Rhea" id="RHEA:67004"/>
        <dbReference type="Rhea" id="RHEA-COMP:17164"/>
        <dbReference type="Rhea" id="RHEA-COMP:17165"/>
        <dbReference type="ChEBI" id="CHEBI:15377"/>
        <dbReference type="ChEBI" id="CHEBI:15378"/>
        <dbReference type="ChEBI" id="CHEBI:43474"/>
        <dbReference type="ChEBI" id="CHEBI:167616"/>
        <dbReference type="ChEBI" id="CHEBI:167618"/>
        <dbReference type="EC" id="3.6.1.74"/>
    </reaction>
    <physiologicalReaction direction="left-to-right" evidence="7">
        <dbReference type="Rhea" id="RHEA:67005"/>
    </physiologicalReaction>
</comment>
<evidence type="ECO:0000256" key="1">
    <source>
        <dbReference type="ARBA" id="ARBA00001946"/>
    </source>
</evidence>
<dbReference type="GO" id="GO:0004651">
    <property type="term" value="F:polynucleotide 5'-phosphatase activity"/>
    <property type="evidence" value="ECO:0007669"/>
    <property type="project" value="UniProtKB-UniRule"/>
</dbReference>
<dbReference type="GO" id="GO:0006370">
    <property type="term" value="P:7-methylguanosine mRNA capping"/>
    <property type="evidence" value="ECO:0007669"/>
    <property type="project" value="UniProtKB-UniRule"/>
</dbReference>
<evidence type="ECO:0000256" key="6">
    <source>
        <dbReference type="ARBA" id="ARBA00023242"/>
    </source>
</evidence>
<dbReference type="InterPro" id="IPR040343">
    <property type="entry name" value="Cet1/Ctl1"/>
</dbReference>
<dbReference type="InterPro" id="IPR033469">
    <property type="entry name" value="CYTH-like_dom_sf"/>
</dbReference>
<keyword evidence="11" id="KW-1185">Reference proteome</keyword>
<proteinExistence type="inferred from homology"/>
<dbReference type="PANTHER" id="PTHR28118">
    <property type="entry name" value="POLYNUCLEOTIDE 5'-TRIPHOSPHATASE-RELATED"/>
    <property type="match status" value="1"/>
</dbReference>
<reference evidence="11" key="1">
    <citation type="journal article" date="2018" name="Nat. Microbiol.">
        <title>Leveraging single-cell genomics to expand the fungal tree of life.</title>
        <authorList>
            <person name="Ahrendt S.R."/>
            <person name="Quandt C.A."/>
            <person name="Ciobanu D."/>
            <person name="Clum A."/>
            <person name="Salamov A."/>
            <person name="Andreopoulos B."/>
            <person name="Cheng J.F."/>
            <person name="Woyke T."/>
            <person name="Pelin A."/>
            <person name="Henrissat B."/>
            <person name="Reynolds N.K."/>
            <person name="Benny G.L."/>
            <person name="Smith M.E."/>
            <person name="James T.Y."/>
            <person name="Grigoriev I.V."/>
        </authorList>
    </citation>
    <scope>NUCLEOTIDE SEQUENCE [LARGE SCALE GENOMIC DNA]</scope>
    <source>
        <strain evidence="11">Baker2002</strain>
    </source>
</reference>
<comment type="cofactor">
    <cofactor evidence="1 8">
        <name>Mg(2+)</name>
        <dbReference type="ChEBI" id="CHEBI:18420"/>
    </cofactor>
</comment>
<comment type="subcellular location">
    <subcellularLocation>
        <location evidence="2 8">Nucleus</location>
    </subcellularLocation>
</comment>
<dbReference type="Proteomes" id="UP000268321">
    <property type="component" value="Unassembled WGS sequence"/>
</dbReference>
<gene>
    <name evidence="10" type="ORF">METBISCDRAFT_16404</name>
</gene>
<dbReference type="InterPro" id="IPR037009">
    <property type="entry name" value="mRNA_triPase_Cet1_sf"/>
</dbReference>
<feature type="domain" description="mRNA triphosphatase Cet1-like" evidence="9">
    <location>
        <begin position="95"/>
        <end position="326"/>
    </location>
</feature>
<dbReference type="Gene3D" id="3.20.100.10">
    <property type="entry name" value="mRNA triphosphatase Cet1-like"/>
    <property type="match status" value="1"/>
</dbReference>
<keyword evidence="4 8" id="KW-0507">mRNA processing</keyword>
<dbReference type="OrthoDB" id="272147at2759"/>
<evidence type="ECO:0000256" key="4">
    <source>
        <dbReference type="ARBA" id="ARBA00022664"/>
    </source>
</evidence>
<protein>
    <recommendedName>
        <fullName evidence="8">mRNA-capping enzyme subunit beta</fullName>
        <ecNumber evidence="8">3.6.1.74</ecNumber>
    </recommendedName>
    <alternativeName>
        <fullName evidence="8">mRNA 5'-phosphatase</fullName>
    </alternativeName>
    <alternativeName>
        <fullName evidence="8">mRNA 5'-triphosphate monophosphatase</fullName>
    </alternativeName>
</protein>
<comment type="function">
    <text evidence="8">First step of mRNA capping. Converts the 5'-triphosphate end of a nascent mRNA chain into a diphosphate end.</text>
</comment>
<accession>A0A4P9ZC28</accession>
<evidence type="ECO:0000256" key="3">
    <source>
        <dbReference type="ARBA" id="ARBA00006345"/>
    </source>
</evidence>
<keyword evidence="5 8" id="KW-0378">Hydrolase</keyword>
<keyword evidence="8" id="KW-0506">mRNA capping</keyword>
<name>A0A4P9ZC28_9ASCO</name>
<organism evidence="10 11">
    <name type="scientific">Metschnikowia bicuspidata</name>
    <dbReference type="NCBI Taxonomy" id="27322"/>
    <lineage>
        <taxon>Eukaryota</taxon>
        <taxon>Fungi</taxon>
        <taxon>Dikarya</taxon>
        <taxon>Ascomycota</taxon>
        <taxon>Saccharomycotina</taxon>
        <taxon>Pichiomycetes</taxon>
        <taxon>Metschnikowiaceae</taxon>
        <taxon>Metschnikowia</taxon>
    </lineage>
</organism>
<dbReference type="CDD" id="cd07470">
    <property type="entry name" value="CYTH-like_mRNA_RTPase"/>
    <property type="match status" value="1"/>
</dbReference>
<comment type="subunit">
    <text evidence="8">Heterodimer. The mRNA-capping enzyme is composed of two separate chains alpha and beta, respectively a mRNA guanylyltransferase and an mRNA 5'-triphosphate monophosphatase.</text>
</comment>
<sequence length="371" mass="43265">MKTKSILDPKPNSALVLKDLKQLTELKKKKWKPHRYTEPPIWAQEYVSPMNQDKLAFYQQRPTMSASAGRPVFDRSSMFSGDLECLITGIIPPQSTVRRVAEWIYANFVEILVENRQYVELELKFGTIVDKTTDKRLALAVSSECIYTDTSSVRYELSIHEAGWRELRAFMDELETQHQEEHRRDPSKPRKKFAITETENTDFFYTHAERNEKPQSIRITKEQLLTPPRYEGIYKRRLSDIHVFNPSSMFDFRLSLSLEIPVPEGSMEPIMKKNKPHLQRHKKRMSFTHAPTVTKFDFTEVAEPKTPRKTGKPNTAASTYELELEIDTFLIFRGFDKVRDGLDAIRFEELVEVFLNNARCCNNRVTKFASS</sequence>
<dbReference type="Pfam" id="PF02940">
    <property type="entry name" value="mRNA_triPase"/>
    <property type="match status" value="1"/>
</dbReference>
<dbReference type="GO" id="GO:0140818">
    <property type="term" value="F:mRNA 5'-triphosphate monophosphatase activity"/>
    <property type="evidence" value="ECO:0007669"/>
    <property type="project" value="UniProtKB-EC"/>
</dbReference>
<evidence type="ECO:0000259" key="9">
    <source>
        <dbReference type="Pfam" id="PF02940"/>
    </source>
</evidence>
<keyword evidence="6 8" id="KW-0539">Nucleus</keyword>
<evidence type="ECO:0000256" key="2">
    <source>
        <dbReference type="ARBA" id="ARBA00004123"/>
    </source>
</evidence>
<evidence type="ECO:0000313" key="10">
    <source>
        <dbReference type="EMBL" id="RKP30427.1"/>
    </source>
</evidence>
<evidence type="ECO:0000313" key="11">
    <source>
        <dbReference type="Proteomes" id="UP000268321"/>
    </source>
</evidence>
<dbReference type="SUPFAM" id="SSF55154">
    <property type="entry name" value="CYTH-like phosphatases"/>
    <property type="match status" value="1"/>
</dbReference>
<dbReference type="EMBL" id="ML004459">
    <property type="protein sequence ID" value="RKP30427.1"/>
    <property type="molecule type" value="Genomic_DNA"/>
</dbReference>
<dbReference type="InterPro" id="IPR004206">
    <property type="entry name" value="mRNA_triPase_Cet1"/>
</dbReference>
<evidence type="ECO:0000256" key="5">
    <source>
        <dbReference type="ARBA" id="ARBA00022801"/>
    </source>
</evidence>
<evidence type="ECO:0000256" key="8">
    <source>
        <dbReference type="RuleBase" id="RU367053"/>
    </source>
</evidence>
<dbReference type="GO" id="GO:0031533">
    <property type="term" value="C:mRNA capping enzyme complex"/>
    <property type="evidence" value="ECO:0007669"/>
    <property type="project" value="UniProtKB-UniRule"/>
</dbReference>
<comment type="similarity">
    <text evidence="3 8">Belongs to the fungal TPase family.</text>
</comment>
<dbReference type="EC" id="3.6.1.74" evidence="8"/>